<dbReference type="EMBL" id="DVNB01000070">
    <property type="protein sequence ID" value="HIU57468.1"/>
    <property type="molecule type" value="Genomic_DNA"/>
</dbReference>
<keyword evidence="1" id="KW-0732">Signal</keyword>
<feature type="signal peptide" evidence="1">
    <location>
        <begin position="1"/>
        <end position="30"/>
    </location>
</feature>
<organism evidence="2 3">
    <name type="scientific">Candidatus Ornithomonoglobus merdipullorum</name>
    <dbReference type="NCBI Taxonomy" id="2840895"/>
    <lineage>
        <taxon>Bacteria</taxon>
        <taxon>Bacillati</taxon>
        <taxon>Bacillota</taxon>
        <taxon>Clostridia</taxon>
        <taxon>Candidatus Ornithomonoglobus</taxon>
    </lineage>
</organism>
<reference evidence="2" key="1">
    <citation type="submission" date="2020-10" db="EMBL/GenBank/DDBJ databases">
        <authorList>
            <person name="Gilroy R."/>
        </authorList>
    </citation>
    <scope>NUCLEOTIDE SEQUENCE</scope>
    <source>
        <strain evidence="2">USAMLcec3-3695</strain>
    </source>
</reference>
<reference evidence="2" key="2">
    <citation type="journal article" date="2021" name="PeerJ">
        <title>Extensive microbial diversity within the chicken gut microbiome revealed by metagenomics and culture.</title>
        <authorList>
            <person name="Gilroy R."/>
            <person name="Ravi A."/>
            <person name="Getino M."/>
            <person name="Pursley I."/>
            <person name="Horton D.L."/>
            <person name="Alikhan N.F."/>
            <person name="Baker D."/>
            <person name="Gharbi K."/>
            <person name="Hall N."/>
            <person name="Watson M."/>
            <person name="Adriaenssens E.M."/>
            <person name="Foster-Nyarko E."/>
            <person name="Jarju S."/>
            <person name="Secka A."/>
            <person name="Antonio M."/>
            <person name="Oren A."/>
            <person name="Chaudhuri R.R."/>
            <person name="La Ragione R."/>
            <person name="Hildebrand F."/>
            <person name="Pallen M.J."/>
        </authorList>
    </citation>
    <scope>NUCLEOTIDE SEQUENCE</scope>
    <source>
        <strain evidence="2">USAMLcec3-3695</strain>
    </source>
</reference>
<evidence type="ECO:0000256" key="1">
    <source>
        <dbReference type="SAM" id="SignalP"/>
    </source>
</evidence>
<sequence>MKKLRSIKHVSIAAIALAALISSAPITASAKWYTGNSGFYYQINIPDNLTKAAVNGNCTILSNASGTNTLTIENQYDDWTWENRGYYGYVEDLISFVERNGGYITGVTTESYGRYKVTWCLWGQDHAGYWLGANGGCLYFDYAYPNYEDHGSEIMTMWNTFALLGNTP</sequence>
<feature type="chain" id="PRO_5038745171" evidence="1">
    <location>
        <begin position="31"/>
        <end position="168"/>
    </location>
</feature>
<gene>
    <name evidence="2" type="ORF">IAA61_06610</name>
</gene>
<evidence type="ECO:0000313" key="2">
    <source>
        <dbReference type="EMBL" id="HIU57468.1"/>
    </source>
</evidence>
<protein>
    <submittedName>
        <fullName evidence="2">Uncharacterized protein</fullName>
    </submittedName>
</protein>
<name>A0A9D1MCA6_9FIRM</name>
<comment type="caution">
    <text evidence="2">The sequence shown here is derived from an EMBL/GenBank/DDBJ whole genome shotgun (WGS) entry which is preliminary data.</text>
</comment>
<dbReference type="AlphaFoldDB" id="A0A9D1MCA6"/>
<accession>A0A9D1MCA6</accession>
<dbReference type="Proteomes" id="UP000824109">
    <property type="component" value="Unassembled WGS sequence"/>
</dbReference>
<evidence type="ECO:0000313" key="3">
    <source>
        <dbReference type="Proteomes" id="UP000824109"/>
    </source>
</evidence>
<proteinExistence type="predicted"/>